<proteinExistence type="predicted"/>
<protein>
    <submittedName>
        <fullName evidence="3">Glycosyltransferase involved in cell wall biosynthesis</fullName>
    </submittedName>
</protein>
<evidence type="ECO:0000259" key="2">
    <source>
        <dbReference type="Pfam" id="PF00534"/>
    </source>
</evidence>
<dbReference type="Gene3D" id="3.40.50.2000">
    <property type="entry name" value="Glycogen Phosphorylase B"/>
    <property type="match status" value="2"/>
</dbReference>
<evidence type="ECO:0000256" key="1">
    <source>
        <dbReference type="ARBA" id="ARBA00022679"/>
    </source>
</evidence>
<organism evidence="3 4">
    <name type="scientific">Paenibacillus silagei</name>
    <dbReference type="NCBI Taxonomy" id="1670801"/>
    <lineage>
        <taxon>Bacteria</taxon>
        <taxon>Bacillati</taxon>
        <taxon>Bacillota</taxon>
        <taxon>Bacilli</taxon>
        <taxon>Bacillales</taxon>
        <taxon>Paenibacillaceae</taxon>
        <taxon>Paenibacillus</taxon>
    </lineage>
</organism>
<evidence type="ECO:0000313" key="4">
    <source>
        <dbReference type="Proteomes" id="UP000773462"/>
    </source>
</evidence>
<keyword evidence="4" id="KW-1185">Reference proteome</keyword>
<name>A0ABS4NKC4_9BACL</name>
<evidence type="ECO:0000313" key="3">
    <source>
        <dbReference type="EMBL" id="MBP2109884.1"/>
    </source>
</evidence>
<sequence length="366" mass="41599">MRIVAFDRSNSKSFNGGDTVQIKAIAAFLRSKGYDVDIFSAPLDISSYDLVFIFNLQKPYEALIYANLAALFKKPYIIFPIYWDMNSLGMKDVFSMRNIIKNVVPPPLLSLVKGLKFFKENRQLFQKYSISSGTVYSLERTIQYLLNNALFIIPNSQAEALHLQDKFGGHYAHKVRVIYNGSDIDLSDKEENELDVFEGIPESFVCCIGGIGPRKNQISLIEAVKDTDINLVIIGKASESDREYERRIKEIASNNVYFIGELSVEGIRYVLKKSKGHIQPSYIETPGISSIEALLLNCPICVSDVAPVREYFCDNAIYCSPYDIESIRDGILQLYKGNGKVEINRELYHWNYVLNPLYEILKAEVE</sequence>
<gene>
    <name evidence="3" type="ORF">J2Z70_000023</name>
</gene>
<dbReference type="PANTHER" id="PTHR46401">
    <property type="entry name" value="GLYCOSYLTRANSFERASE WBBK-RELATED"/>
    <property type="match status" value="1"/>
</dbReference>
<comment type="caution">
    <text evidence="3">The sequence shown here is derived from an EMBL/GenBank/DDBJ whole genome shotgun (WGS) entry which is preliminary data.</text>
</comment>
<accession>A0ABS4NKC4</accession>
<dbReference type="PANTHER" id="PTHR46401:SF2">
    <property type="entry name" value="GLYCOSYLTRANSFERASE WBBK-RELATED"/>
    <property type="match status" value="1"/>
</dbReference>
<keyword evidence="1" id="KW-0808">Transferase</keyword>
<feature type="domain" description="Glycosyl transferase family 1" evidence="2">
    <location>
        <begin position="202"/>
        <end position="338"/>
    </location>
</feature>
<dbReference type="RefSeq" id="WP_209868307.1">
    <property type="nucleotide sequence ID" value="NZ_JAGGLV010000001.1"/>
</dbReference>
<dbReference type="InterPro" id="IPR001296">
    <property type="entry name" value="Glyco_trans_1"/>
</dbReference>
<dbReference type="Pfam" id="PF00534">
    <property type="entry name" value="Glycos_transf_1"/>
    <property type="match status" value="1"/>
</dbReference>
<dbReference type="SUPFAM" id="SSF53756">
    <property type="entry name" value="UDP-Glycosyltransferase/glycogen phosphorylase"/>
    <property type="match status" value="1"/>
</dbReference>
<reference evidence="3 4" key="1">
    <citation type="submission" date="2021-03" db="EMBL/GenBank/DDBJ databases">
        <title>Genomic Encyclopedia of Type Strains, Phase IV (KMG-IV): sequencing the most valuable type-strain genomes for metagenomic binning, comparative biology and taxonomic classification.</title>
        <authorList>
            <person name="Goeker M."/>
        </authorList>
    </citation>
    <scope>NUCLEOTIDE SEQUENCE [LARGE SCALE GENOMIC DNA]</scope>
    <source>
        <strain evidence="3 4">DSM 101953</strain>
    </source>
</reference>
<dbReference type="Proteomes" id="UP000773462">
    <property type="component" value="Unassembled WGS sequence"/>
</dbReference>
<dbReference type="EMBL" id="JAGGLV010000001">
    <property type="protein sequence ID" value="MBP2109884.1"/>
    <property type="molecule type" value="Genomic_DNA"/>
</dbReference>